<evidence type="ECO:0000313" key="2">
    <source>
        <dbReference type="Proteomes" id="UP001278500"/>
    </source>
</evidence>
<protein>
    <submittedName>
        <fullName evidence="1">Uncharacterized protein</fullName>
    </submittedName>
</protein>
<reference evidence="1" key="1">
    <citation type="journal article" date="2023" name="Mol. Phylogenet. Evol.">
        <title>Genome-scale phylogeny and comparative genomics of the fungal order Sordariales.</title>
        <authorList>
            <person name="Hensen N."/>
            <person name="Bonometti L."/>
            <person name="Westerberg I."/>
            <person name="Brannstrom I.O."/>
            <person name="Guillou S."/>
            <person name="Cros-Aarteil S."/>
            <person name="Calhoun S."/>
            <person name="Haridas S."/>
            <person name="Kuo A."/>
            <person name="Mondo S."/>
            <person name="Pangilinan J."/>
            <person name="Riley R."/>
            <person name="LaButti K."/>
            <person name="Andreopoulos B."/>
            <person name="Lipzen A."/>
            <person name="Chen C."/>
            <person name="Yan M."/>
            <person name="Daum C."/>
            <person name="Ng V."/>
            <person name="Clum A."/>
            <person name="Steindorff A."/>
            <person name="Ohm R.A."/>
            <person name="Martin F."/>
            <person name="Silar P."/>
            <person name="Natvig D.O."/>
            <person name="Lalanne C."/>
            <person name="Gautier V."/>
            <person name="Ament-Velasquez S.L."/>
            <person name="Kruys A."/>
            <person name="Hutchinson M.I."/>
            <person name="Powell A.J."/>
            <person name="Barry K."/>
            <person name="Miller A.N."/>
            <person name="Grigoriev I.V."/>
            <person name="Debuchy R."/>
            <person name="Gladieux P."/>
            <person name="Hiltunen Thoren M."/>
            <person name="Johannesson H."/>
        </authorList>
    </citation>
    <scope>NUCLEOTIDE SEQUENCE</scope>
    <source>
        <strain evidence="1">CBS 560.94</strain>
    </source>
</reference>
<organism evidence="1 2">
    <name type="scientific">Neurospora tetraspora</name>
    <dbReference type="NCBI Taxonomy" id="94610"/>
    <lineage>
        <taxon>Eukaryota</taxon>
        <taxon>Fungi</taxon>
        <taxon>Dikarya</taxon>
        <taxon>Ascomycota</taxon>
        <taxon>Pezizomycotina</taxon>
        <taxon>Sordariomycetes</taxon>
        <taxon>Sordariomycetidae</taxon>
        <taxon>Sordariales</taxon>
        <taxon>Sordariaceae</taxon>
        <taxon>Neurospora</taxon>
    </lineage>
</organism>
<dbReference type="Proteomes" id="UP001278500">
    <property type="component" value="Unassembled WGS sequence"/>
</dbReference>
<comment type="caution">
    <text evidence="1">The sequence shown here is derived from an EMBL/GenBank/DDBJ whole genome shotgun (WGS) entry which is preliminary data.</text>
</comment>
<feature type="non-terminal residue" evidence="1">
    <location>
        <position position="85"/>
    </location>
</feature>
<dbReference type="RefSeq" id="XP_062676824.1">
    <property type="nucleotide sequence ID" value="XM_062827626.1"/>
</dbReference>
<reference evidence="1" key="2">
    <citation type="submission" date="2023-06" db="EMBL/GenBank/DDBJ databases">
        <authorList>
            <consortium name="Lawrence Berkeley National Laboratory"/>
            <person name="Haridas S."/>
            <person name="Hensen N."/>
            <person name="Bonometti L."/>
            <person name="Westerberg I."/>
            <person name="Brannstrom I.O."/>
            <person name="Guillou S."/>
            <person name="Cros-Aarteil S."/>
            <person name="Calhoun S."/>
            <person name="Kuo A."/>
            <person name="Mondo S."/>
            <person name="Pangilinan J."/>
            <person name="Riley R."/>
            <person name="Labutti K."/>
            <person name="Andreopoulos B."/>
            <person name="Lipzen A."/>
            <person name="Chen C."/>
            <person name="Yanf M."/>
            <person name="Daum C."/>
            <person name="Ng V."/>
            <person name="Clum A."/>
            <person name="Steindorff A."/>
            <person name="Ohm R."/>
            <person name="Martin F."/>
            <person name="Silar P."/>
            <person name="Natvig D."/>
            <person name="Lalanne C."/>
            <person name="Gautier V."/>
            <person name="Ament-Velasquez S.L."/>
            <person name="Kruys A."/>
            <person name="Hutchinson M.I."/>
            <person name="Powell A.J."/>
            <person name="Barry K."/>
            <person name="Miller A.N."/>
            <person name="Grigoriev I.V."/>
            <person name="Debuchy R."/>
            <person name="Gladieux P."/>
            <person name="Thoren M.H."/>
            <person name="Johannesson H."/>
        </authorList>
    </citation>
    <scope>NUCLEOTIDE SEQUENCE</scope>
    <source>
        <strain evidence="1">CBS 560.94</strain>
    </source>
</reference>
<dbReference type="GeneID" id="87864780"/>
<sequence>MLRCGKRCRNAGVSRSVFILSLTPSAAKAMSRASTLKVNSKLGFDILVIWEHTRRGRKVVELAVLFWVITTKFQAAGGILNRRCQ</sequence>
<keyword evidence="2" id="KW-1185">Reference proteome</keyword>
<gene>
    <name evidence="1" type="ORF">B0H65DRAFT_481302</name>
</gene>
<name>A0AAE0J0D5_9PEZI</name>
<accession>A0AAE0J0D5</accession>
<evidence type="ECO:0000313" key="1">
    <source>
        <dbReference type="EMBL" id="KAK3334658.1"/>
    </source>
</evidence>
<proteinExistence type="predicted"/>
<dbReference type="EMBL" id="JAUEPP010000010">
    <property type="protein sequence ID" value="KAK3334658.1"/>
    <property type="molecule type" value="Genomic_DNA"/>
</dbReference>
<dbReference type="AlphaFoldDB" id="A0AAE0J0D5"/>